<dbReference type="InterPro" id="IPR051783">
    <property type="entry name" value="NAD(P)-dependent_oxidoreduct"/>
</dbReference>
<evidence type="ECO:0000259" key="2">
    <source>
        <dbReference type="Pfam" id="PF01370"/>
    </source>
</evidence>
<dbReference type="InterPro" id="IPR036291">
    <property type="entry name" value="NAD(P)-bd_dom_sf"/>
</dbReference>
<reference evidence="3 4" key="1">
    <citation type="submission" date="2021-01" db="EMBL/GenBank/DDBJ databases">
        <title>Sequencing the genomes of 1000 actinobacteria strains.</title>
        <authorList>
            <person name="Klenk H.-P."/>
        </authorList>
    </citation>
    <scope>NUCLEOTIDE SEQUENCE [LARGE SCALE GENOMIC DNA]</scope>
    <source>
        <strain evidence="3 4">DSM 44581</strain>
    </source>
</reference>
<dbReference type="PANTHER" id="PTHR48079:SF6">
    <property type="entry name" value="NAD(P)-BINDING DOMAIN-CONTAINING PROTEIN-RELATED"/>
    <property type="match status" value="1"/>
</dbReference>
<evidence type="ECO:0000313" key="3">
    <source>
        <dbReference type="EMBL" id="MBM7810177.1"/>
    </source>
</evidence>
<gene>
    <name evidence="3" type="ORF">JOE68_001042</name>
</gene>
<evidence type="ECO:0000256" key="1">
    <source>
        <dbReference type="SAM" id="MobiDB-lite"/>
    </source>
</evidence>
<proteinExistence type="predicted"/>
<organism evidence="3 4">
    <name type="scientific">Saccharothrix algeriensis</name>
    <dbReference type="NCBI Taxonomy" id="173560"/>
    <lineage>
        <taxon>Bacteria</taxon>
        <taxon>Bacillati</taxon>
        <taxon>Actinomycetota</taxon>
        <taxon>Actinomycetes</taxon>
        <taxon>Pseudonocardiales</taxon>
        <taxon>Pseudonocardiaceae</taxon>
        <taxon>Saccharothrix</taxon>
    </lineage>
</organism>
<dbReference type="EMBL" id="JAFBCL010000001">
    <property type="protein sequence ID" value="MBM7810177.1"/>
    <property type="molecule type" value="Genomic_DNA"/>
</dbReference>
<sequence length="376" mass="39407">MRVVVTGASGSVGTALRRVLRAEAPGVDVLGVARRVPGGGSRDDDPRHASDGSRHAPGDPRHAVRDGDPGDVPGRTSWLSCDIGAPSAEARLAGAFAGADAVVHLAWAVQPGSDEPDMRRTNLDGSGHVLAAARRAGVPHVVVASSIAAYSPADHPVTEDWPCGGVPGSAYSRQKAELERMLEGRADVAVLRPCAVVQPGAGAELGRWAVSPLFPPALLGRRWLPVPLWSGLRAQVVHAEDVGRAISLILRERSTGAFNVASEQVLGADELASVLGGFRLPVPLRLLEGLAWPTWRAGVQPVHPGWLRLAAQASTVDSSRLRSLGWRPRHGPREALAATVAAVARGQGSWGPLAPRAGGRWRELGWGFPVRQSQGG</sequence>
<feature type="compositionally biased region" description="Basic and acidic residues" evidence="1">
    <location>
        <begin position="41"/>
        <end position="68"/>
    </location>
</feature>
<evidence type="ECO:0000313" key="4">
    <source>
        <dbReference type="Proteomes" id="UP001195724"/>
    </source>
</evidence>
<protein>
    <submittedName>
        <fullName evidence="3">Nucleoside-diphosphate-sugar epimerase</fullName>
    </submittedName>
</protein>
<dbReference type="Proteomes" id="UP001195724">
    <property type="component" value="Unassembled WGS sequence"/>
</dbReference>
<feature type="region of interest" description="Disordered" evidence="1">
    <location>
        <begin position="32"/>
        <end position="75"/>
    </location>
</feature>
<dbReference type="Pfam" id="PF01370">
    <property type="entry name" value="Epimerase"/>
    <property type="match status" value="1"/>
</dbReference>
<dbReference type="RefSeq" id="WP_204841184.1">
    <property type="nucleotide sequence ID" value="NZ_JAFBCL010000001.1"/>
</dbReference>
<name>A0ABS2S1R3_9PSEU</name>
<dbReference type="InterPro" id="IPR001509">
    <property type="entry name" value="Epimerase_deHydtase"/>
</dbReference>
<keyword evidence="4" id="KW-1185">Reference proteome</keyword>
<dbReference type="Gene3D" id="3.40.50.720">
    <property type="entry name" value="NAD(P)-binding Rossmann-like Domain"/>
    <property type="match status" value="1"/>
</dbReference>
<feature type="domain" description="NAD-dependent epimerase/dehydratase" evidence="2">
    <location>
        <begin position="3"/>
        <end position="261"/>
    </location>
</feature>
<accession>A0ABS2S1R3</accession>
<dbReference type="SUPFAM" id="SSF51735">
    <property type="entry name" value="NAD(P)-binding Rossmann-fold domains"/>
    <property type="match status" value="1"/>
</dbReference>
<comment type="caution">
    <text evidence="3">The sequence shown here is derived from an EMBL/GenBank/DDBJ whole genome shotgun (WGS) entry which is preliminary data.</text>
</comment>
<dbReference type="PANTHER" id="PTHR48079">
    <property type="entry name" value="PROTEIN YEEZ"/>
    <property type="match status" value="1"/>
</dbReference>